<name>A0A8H9H603_9ACTN</name>
<evidence type="ECO:0000313" key="2">
    <source>
        <dbReference type="EMBL" id="GGO30446.1"/>
    </source>
</evidence>
<protein>
    <submittedName>
        <fullName evidence="2">Uncharacterized protein</fullName>
    </submittedName>
</protein>
<sequence length="93" mass="10689">MHGQAWENTLRKTKLWENTLRENTKLREIERACGNGRLRETGRAREDVERRGAGEGVRGPAGGFPTGRRRARRQARDHRPTPRRWPEPSACGC</sequence>
<feature type="compositionally biased region" description="Basic and acidic residues" evidence="1">
    <location>
        <begin position="40"/>
        <end position="53"/>
    </location>
</feature>
<proteinExistence type="predicted"/>
<dbReference type="EMBL" id="BMMN01000020">
    <property type="protein sequence ID" value="GGO30446.1"/>
    <property type="molecule type" value="Genomic_DNA"/>
</dbReference>
<keyword evidence="3" id="KW-1185">Reference proteome</keyword>
<dbReference type="AlphaFoldDB" id="A0A8H9H603"/>
<feature type="compositionally biased region" description="Basic and acidic residues" evidence="1">
    <location>
        <begin position="77"/>
        <end position="86"/>
    </location>
</feature>
<reference evidence="2" key="2">
    <citation type="submission" date="2020-09" db="EMBL/GenBank/DDBJ databases">
        <authorList>
            <person name="Sun Q."/>
            <person name="Zhou Y."/>
        </authorList>
    </citation>
    <scope>NUCLEOTIDE SEQUENCE</scope>
    <source>
        <strain evidence="2">CGMCC 4.7138</strain>
    </source>
</reference>
<reference evidence="2" key="1">
    <citation type="journal article" date="2014" name="Int. J. Syst. Evol. Microbiol.">
        <title>Complete genome sequence of Corynebacterium casei LMG S-19264T (=DSM 44701T), isolated from a smear-ripened cheese.</title>
        <authorList>
            <consortium name="US DOE Joint Genome Institute (JGI-PGF)"/>
            <person name="Walter F."/>
            <person name="Albersmeier A."/>
            <person name="Kalinowski J."/>
            <person name="Ruckert C."/>
        </authorList>
    </citation>
    <scope>NUCLEOTIDE SEQUENCE</scope>
    <source>
        <strain evidence="2">CGMCC 4.7138</strain>
    </source>
</reference>
<evidence type="ECO:0000256" key="1">
    <source>
        <dbReference type="SAM" id="MobiDB-lite"/>
    </source>
</evidence>
<dbReference type="Proteomes" id="UP000653480">
    <property type="component" value="Unassembled WGS sequence"/>
</dbReference>
<evidence type="ECO:0000313" key="3">
    <source>
        <dbReference type="Proteomes" id="UP000653480"/>
    </source>
</evidence>
<feature type="compositionally biased region" description="Basic residues" evidence="1">
    <location>
        <begin position="67"/>
        <end position="76"/>
    </location>
</feature>
<comment type="caution">
    <text evidence="2">The sequence shown here is derived from an EMBL/GenBank/DDBJ whole genome shotgun (WGS) entry which is preliminary data.</text>
</comment>
<feature type="compositionally biased region" description="Gly residues" evidence="1">
    <location>
        <begin position="54"/>
        <end position="65"/>
    </location>
</feature>
<accession>A0A8H9H603</accession>
<organism evidence="2 3">
    <name type="scientific">Microbispora bryophytorum</name>
    <dbReference type="NCBI Taxonomy" id="1460882"/>
    <lineage>
        <taxon>Bacteria</taxon>
        <taxon>Bacillati</taxon>
        <taxon>Actinomycetota</taxon>
        <taxon>Actinomycetes</taxon>
        <taxon>Streptosporangiales</taxon>
        <taxon>Streptosporangiaceae</taxon>
        <taxon>Microbispora</taxon>
    </lineage>
</organism>
<gene>
    <name evidence="2" type="ORF">GCM10011574_66810</name>
</gene>
<feature type="region of interest" description="Disordered" evidence="1">
    <location>
        <begin position="40"/>
        <end position="93"/>
    </location>
</feature>